<dbReference type="AlphaFoldDB" id="A0A377G7W5"/>
<dbReference type="Proteomes" id="UP000254554">
    <property type="component" value="Unassembled WGS sequence"/>
</dbReference>
<dbReference type="InterPro" id="IPR050678">
    <property type="entry name" value="DNA_Partitioning_ATPase"/>
</dbReference>
<organism evidence="1 2">
    <name type="scientific">Fluoribacter dumoffii</name>
    <dbReference type="NCBI Taxonomy" id="463"/>
    <lineage>
        <taxon>Bacteria</taxon>
        <taxon>Pseudomonadati</taxon>
        <taxon>Pseudomonadota</taxon>
        <taxon>Gammaproteobacteria</taxon>
        <taxon>Legionellales</taxon>
        <taxon>Legionellaceae</taxon>
        <taxon>Fluoribacter</taxon>
    </lineage>
</organism>
<name>A0A377G7W5_9GAMM</name>
<keyword evidence="1" id="KW-0132">Cell division</keyword>
<dbReference type="STRING" id="1094715.GCA_000236165_01509"/>
<keyword evidence="2" id="KW-1185">Reference proteome</keyword>
<sequence length="246" mass="28028">MPIIALQGIRGGVGVTSIAAGLAWALQQLNESALVIDFTPDNLLRLHFNMPFEETQGWARAHLDKQNWKEQIHSYGPLISYLPLGKITQTERVNLENELQENPVFWQKNFEELIAKNKYHWILLDLPADATLLTQQGLACADRVLLVLTADMNCHIRLHQQKIPEHCYFLINYYSPAKSLQKDLYDLWQRILPNFLPLILHSDEALAEALAAKKPTGEYHAHSLIAQDCNALAEWCLNNGQGRKNE</sequence>
<dbReference type="GeneID" id="93292471"/>
<dbReference type="NCBIfam" id="TIGR03371">
    <property type="entry name" value="cellulose_yhjQ"/>
    <property type="match status" value="1"/>
</dbReference>
<dbReference type="RefSeq" id="WP_010653150.1">
    <property type="nucleotide sequence ID" value="NZ_UGGT01000001.1"/>
</dbReference>
<evidence type="ECO:0000313" key="1">
    <source>
        <dbReference type="EMBL" id="STO20853.1"/>
    </source>
</evidence>
<dbReference type="SUPFAM" id="SSF52540">
    <property type="entry name" value="P-loop containing nucleoside triphosphate hydrolases"/>
    <property type="match status" value="1"/>
</dbReference>
<dbReference type="EMBL" id="UGGT01000001">
    <property type="protein sequence ID" value="STO20853.1"/>
    <property type="molecule type" value="Genomic_DNA"/>
</dbReference>
<dbReference type="Gene3D" id="3.40.50.300">
    <property type="entry name" value="P-loop containing nucleotide triphosphate hydrolases"/>
    <property type="match status" value="1"/>
</dbReference>
<dbReference type="PANTHER" id="PTHR13696">
    <property type="entry name" value="P-LOOP CONTAINING NUCLEOSIDE TRIPHOSPHATE HYDROLASE"/>
    <property type="match status" value="1"/>
</dbReference>
<gene>
    <name evidence="1" type="ORF">NCTC11370_00912</name>
</gene>
<proteinExistence type="predicted"/>
<evidence type="ECO:0000313" key="2">
    <source>
        <dbReference type="Proteomes" id="UP000254554"/>
    </source>
</evidence>
<dbReference type="PANTHER" id="PTHR13696:SF99">
    <property type="entry name" value="COBYRINIC ACID AC-DIAMIDE SYNTHASE"/>
    <property type="match status" value="1"/>
</dbReference>
<dbReference type="Pfam" id="PF06564">
    <property type="entry name" value="CBP_BcsQ"/>
    <property type="match status" value="1"/>
</dbReference>
<reference evidence="1 2" key="1">
    <citation type="submission" date="2018-06" db="EMBL/GenBank/DDBJ databases">
        <authorList>
            <consortium name="Pathogen Informatics"/>
            <person name="Doyle S."/>
        </authorList>
    </citation>
    <scope>NUCLEOTIDE SEQUENCE [LARGE SCALE GENOMIC DNA]</scope>
    <source>
        <strain evidence="1 2">NCTC11370</strain>
    </source>
</reference>
<keyword evidence="1" id="KW-0131">Cell cycle</keyword>
<dbReference type="OrthoDB" id="5288747at2"/>
<protein>
    <submittedName>
        <fullName evidence="1">Cell division protein</fullName>
    </submittedName>
</protein>
<dbReference type="InterPro" id="IPR027417">
    <property type="entry name" value="P-loop_NTPase"/>
</dbReference>
<dbReference type="InterPro" id="IPR017746">
    <property type="entry name" value="Cellulose_synthase_operon_BcsQ"/>
</dbReference>
<accession>A0A377G7W5</accession>
<dbReference type="GO" id="GO:0051301">
    <property type="term" value="P:cell division"/>
    <property type="evidence" value="ECO:0007669"/>
    <property type="project" value="UniProtKB-KW"/>
</dbReference>